<protein>
    <submittedName>
        <fullName evidence="1">Uncharacterized protein</fullName>
    </submittedName>
</protein>
<accession>A0ABD1FJF4</accession>
<organism evidence="1 2">
    <name type="scientific">Salvia divinorum</name>
    <name type="common">Maria pastora</name>
    <name type="synonym">Diviner's sage</name>
    <dbReference type="NCBI Taxonomy" id="28513"/>
    <lineage>
        <taxon>Eukaryota</taxon>
        <taxon>Viridiplantae</taxon>
        <taxon>Streptophyta</taxon>
        <taxon>Embryophyta</taxon>
        <taxon>Tracheophyta</taxon>
        <taxon>Spermatophyta</taxon>
        <taxon>Magnoliopsida</taxon>
        <taxon>eudicotyledons</taxon>
        <taxon>Gunneridae</taxon>
        <taxon>Pentapetalae</taxon>
        <taxon>asterids</taxon>
        <taxon>lamiids</taxon>
        <taxon>Lamiales</taxon>
        <taxon>Lamiaceae</taxon>
        <taxon>Nepetoideae</taxon>
        <taxon>Mentheae</taxon>
        <taxon>Salviinae</taxon>
        <taxon>Salvia</taxon>
        <taxon>Salvia subgen. Calosphace</taxon>
    </lineage>
</organism>
<gene>
    <name evidence="1" type="ORF">AAHA92_33790</name>
</gene>
<comment type="caution">
    <text evidence="1">The sequence shown here is derived from an EMBL/GenBank/DDBJ whole genome shotgun (WGS) entry which is preliminary data.</text>
</comment>
<dbReference type="Proteomes" id="UP001567538">
    <property type="component" value="Unassembled WGS sequence"/>
</dbReference>
<keyword evidence="2" id="KW-1185">Reference proteome</keyword>
<reference evidence="1 2" key="1">
    <citation type="submission" date="2024-06" db="EMBL/GenBank/DDBJ databases">
        <title>A chromosome level genome sequence of Diviner's sage (Salvia divinorum).</title>
        <authorList>
            <person name="Ford S.A."/>
            <person name="Ro D.-K."/>
            <person name="Ness R.W."/>
            <person name="Phillips M.A."/>
        </authorList>
    </citation>
    <scope>NUCLEOTIDE SEQUENCE [LARGE SCALE GENOMIC DNA]</scope>
    <source>
        <strain evidence="1">SAF-2024a</strain>
        <tissue evidence="1">Leaf</tissue>
    </source>
</reference>
<evidence type="ECO:0000313" key="2">
    <source>
        <dbReference type="Proteomes" id="UP001567538"/>
    </source>
</evidence>
<name>A0ABD1FJF4_SALDI</name>
<evidence type="ECO:0000313" key="1">
    <source>
        <dbReference type="EMBL" id="KAL1531069.1"/>
    </source>
</evidence>
<sequence>MGSYLIAAQPAPTPSRLPLLPLSLSRHRRPRDQPLVHDNAESLRLPVATVWSCPKPSRYCLVLPKAESPSLVSATSSPSRLCAVVAAARSPCCRRNAARLQSAPSARHLRPLPRNVSGGRVTVWRWR</sequence>
<dbReference type="AlphaFoldDB" id="A0ABD1FJF4"/>
<dbReference type="EMBL" id="JBEAFC010000015">
    <property type="protein sequence ID" value="KAL1531069.1"/>
    <property type="molecule type" value="Genomic_DNA"/>
</dbReference>
<proteinExistence type="predicted"/>